<dbReference type="Gene3D" id="3.30.565.10">
    <property type="entry name" value="Histidine kinase-like ATPase, C-terminal domain"/>
    <property type="match status" value="1"/>
</dbReference>
<dbReference type="InterPro" id="IPR029016">
    <property type="entry name" value="GAF-like_dom_sf"/>
</dbReference>
<dbReference type="OMA" id="WARYELE"/>
<dbReference type="Pfam" id="PF02518">
    <property type="entry name" value="HATPase_c"/>
    <property type="match status" value="1"/>
</dbReference>
<evidence type="ECO:0000256" key="1">
    <source>
        <dbReference type="ARBA" id="ARBA00000085"/>
    </source>
</evidence>
<dbReference type="CDD" id="cd00082">
    <property type="entry name" value="HisKA"/>
    <property type="match status" value="1"/>
</dbReference>
<comment type="caution">
    <text evidence="7">The sequence shown here is derived from an EMBL/GenBank/DDBJ whole genome shotgun (WGS) entry which is preliminary data.</text>
</comment>
<protein>
    <recommendedName>
        <fullName evidence="2">histidine kinase</fullName>
        <ecNumber evidence="2">2.7.13.3</ecNumber>
    </recommendedName>
</protein>
<organism evidence="7 8">
    <name type="scientific">Halobacterium salinarum</name>
    <name type="common">Halobacterium halobium</name>
    <dbReference type="NCBI Taxonomy" id="2242"/>
    <lineage>
        <taxon>Archaea</taxon>
        <taxon>Methanobacteriati</taxon>
        <taxon>Methanobacteriota</taxon>
        <taxon>Stenosarchaea group</taxon>
        <taxon>Halobacteria</taxon>
        <taxon>Halobacteriales</taxon>
        <taxon>Halobacteriaceae</taxon>
        <taxon>Halobacterium</taxon>
    </lineage>
</organism>
<accession>A0A841HCF1</accession>
<dbReference type="InterPro" id="IPR013656">
    <property type="entry name" value="PAS_4"/>
</dbReference>
<dbReference type="Gene3D" id="3.30.450.40">
    <property type="match status" value="1"/>
</dbReference>
<evidence type="ECO:0000256" key="2">
    <source>
        <dbReference type="ARBA" id="ARBA00012438"/>
    </source>
</evidence>
<comment type="catalytic activity">
    <reaction evidence="1">
        <text>ATP + protein L-histidine = ADP + protein N-phospho-L-histidine.</text>
        <dbReference type="EC" id="2.7.13.3"/>
    </reaction>
</comment>
<dbReference type="RefSeq" id="WP_010902493.1">
    <property type="nucleotide sequence ID" value="NZ_JACHGX010000003.1"/>
</dbReference>
<dbReference type="Pfam" id="PF00512">
    <property type="entry name" value="HisKA"/>
    <property type="match status" value="1"/>
</dbReference>
<dbReference type="PROSITE" id="PS50109">
    <property type="entry name" value="HIS_KIN"/>
    <property type="match status" value="1"/>
</dbReference>
<dbReference type="GO" id="GO:0000155">
    <property type="term" value="F:phosphorelay sensor kinase activity"/>
    <property type="evidence" value="ECO:0007669"/>
    <property type="project" value="InterPro"/>
</dbReference>
<dbReference type="SMART" id="SM00388">
    <property type="entry name" value="HisKA"/>
    <property type="match status" value="1"/>
</dbReference>
<feature type="domain" description="Histidine kinase" evidence="6">
    <location>
        <begin position="329"/>
        <end position="534"/>
    </location>
</feature>
<dbReference type="Gene3D" id="1.10.287.130">
    <property type="match status" value="1"/>
</dbReference>
<dbReference type="PANTHER" id="PTHR43711:SF1">
    <property type="entry name" value="HISTIDINE KINASE 1"/>
    <property type="match status" value="1"/>
</dbReference>
<keyword evidence="5" id="KW-0902">Two-component regulatory system</keyword>
<dbReference type="PANTHER" id="PTHR43711">
    <property type="entry name" value="TWO-COMPONENT HISTIDINE KINASE"/>
    <property type="match status" value="1"/>
</dbReference>
<proteinExistence type="predicted"/>
<evidence type="ECO:0000259" key="6">
    <source>
        <dbReference type="PROSITE" id="PS50109"/>
    </source>
</evidence>
<keyword evidence="4 7" id="KW-0418">Kinase</keyword>
<dbReference type="SUPFAM" id="SSF55874">
    <property type="entry name" value="ATPase domain of HSP90 chaperone/DNA topoisomerase II/histidine kinase"/>
    <property type="match status" value="1"/>
</dbReference>
<evidence type="ECO:0000313" key="7">
    <source>
        <dbReference type="EMBL" id="MBB6090040.1"/>
    </source>
</evidence>
<name>A0A841HCF1_HALSI</name>
<sequence length="542" mass="57292">MSDAPVGDRHSEYERRLVREFAALLYRPQSWYAGVVGPDGRIEYANEAARDVIGADARDLVGTFFWQAPWFTHDQDVQAAVREQVAAAVQGEASQFTATHRTSGGGTATVELELQPMPAPAVDGIDDHDHAFAVVVVGRRAASESTAADVESALDAVQALYAATDTDDQVPFDDRVRTALAVGADYLGFEEGFYTKIDAGTQFVRVSVGDHPLLQPGEQTALADTYCRETIADDAPTVVRDAGASAFADDTAYDVFGLECYIGAEIRRDGTTHGTVCFADRDAHPEPITAADEAFVGVLADWLERELRHRRERDQLTQQADRLGEFAGVVSHDLRSPLNAASGHLDLAAEHLDAGDTDGRASDAIENAHAAIDRMTDLVAGVHELAAQGDVVGDPAAVSVASVAADAAATALPDAATLTVDIGADVRLAADSERLRTVFENLFRNAAEHGGETVSMSVRRVDPHPDAGGAGFVVADDGPGFGDLDPEAAFEPGLSTRAGGSGYGLRIVRAVVNAHGWTVTAADAPDGGARFEIRGVEFTPDC</sequence>
<dbReference type="SUPFAM" id="SSF55781">
    <property type="entry name" value="GAF domain-like"/>
    <property type="match status" value="1"/>
</dbReference>
<dbReference type="GeneID" id="68693578"/>
<dbReference type="InterPro" id="IPR036097">
    <property type="entry name" value="HisK_dim/P_sf"/>
</dbReference>
<evidence type="ECO:0000256" key="5">
    <source>
        <dbReference type="ARBA" id="ARBA00023012"/>
    </source>
</evidence>
<evidence type="ECO:0000256" key="4">
    <source>
        <dbReference type="ARBA" id="ARBA00022777"/>
    </source>
</evidence>
<dbReference type="SUPFAM" id="SSF55785">
    <property type="entry name" value="PYP-like sensor domain (PAS domain)"/>
    <property type="match status" value="1"/>
</dbReference>
<dbReference type="InterPro" id="IPR035965">
    <property type="entry name" value="PAS-like_dom_sf"/>
</dbReference>
<dbReference type="InterPro" id="IPR005467">
    <property type="entry name" value="His_kinase_dom"/>
</dbReference>
<evidence type="ECO:0000313" key="8">
    <source>
        <dbReference type="Proteomes" id="UP000642919"/>
    </source>
</evidence>
<dbReference type="SUPFAM" id="SSF47384">
    <property type="entry name" value="Homodimeric domain of signal transducing histidine kinase"/>
    <property type="match status" value="1"/>
</dbReference>
<reference evidence="7" key="1">
    <citation type="submission" date="2020-08" db="EMBL/GenBank/DDBJ databases">
        <title>Genomic Encyclopedia of Type Strains, Phase IV (KMG-IV): sequencing the most valuable type-strain genomes for metagenomic binning, comparative biology and taxonomic classification.</title>
        <authorList>
            <person name="Goeker M."/>
        </authorList>
    </citation>
    <scope>NUCLEOTIDE SEQUENCE</scope>
    <source>
        <strain evidence="7">DSM 669</strain>
    </source>
</reference>
<keyword evidence="3" id="KW-0808">Transferase</keyword>
<dbReference type="Proteomes" id="UP000642919">
    <property type="component" value="Unassembled WGS sequence"/>
</dbReference>
<dbReference type="EMBL" id="JACHGX010000003">
    <property type="protein sequence ID" value="MBB6090040.1"/>
    <property type="molecule type" value="Genomic_DNA"/>
</dbReference>
<dbReference type="InterPro" id="IPR000014">
    <property type="entry name" value="PAS"/>
</dbReference>
<dbReference type="InterPro" id="IPR003661">
    <property type="entry name" value="HisK_dim/P_dom"/>
</dbReference>
<dbReference type="Gene3D" id="3.30.450.20">
    <property type="entry name" value="PAS domain"/>
    <property type="match status" value="1"/>
</dbReference>
<evidence type="ECO:0000256" key="3">
    <source>
        <dbReference type="ARBA" id="ARBA00022679"/>
    </source>
</evidence>
<dbReference type="SMART" id="SM00387">
    <property type="entry name" value="HATPase_c"/>
    <property type="match status" value="1"/>
</dbReference>
<dbReference type="Pfam" id="PF08448">
    <property type="entry name" value="PAS_4"/>
    <property type="match status" value="1"/>
</dbReference>
<dbReference type="AlphaFoldDB" id="A0A841HCF1"/>
<dbReference type="CDD" id="cd00130">
    <property type="entry name" value="PAS"/>
    <property type="match status" value="1"/>
</dbReference>
<gene>
    <name evidence="7" type="ORF">HNR49_001409</name>
</gene>
<dbReference type="InterPro" id="IPR036890">
    <property type="entry name" value="HATPase_C_sf"/>
</dbReference>
<dbReference type="InterPro" id="IPR050736">
    <property type="entry name" value="Sensor_HK_Regulatory"/>
</dbReference>
<dbReference type="InterPro" id="IPR003594">
    <property type="entry name" value="HATPase_dom"/>
</dbReference>
<dbReference type="EC" id="2.7.13.3" evidence="2"/>